<dbReference type="AlphaFoldDB" id="A0A0F9I5V5"/>
<comment type="caution">
    <text evidence="1">The sequence shown here is derived from an EMBL/GenBank/DDBJ whole genome shotgun (WGS) entry which is preliminary data.</text>
</comment>
<dbReference type="EMBL" id="LAZR01013230">
    <property type="protein sequence ID" value="KKM22927.1"/>
    <property type="molecule type" value="Genomic_DNA"/>
</dbReference>
<evidence type="ECO:0008006" key="2">
    <source>
        <dbReference type="Google" id="ProtNLM"/>
    </source>
</evidence>
<sequence>MYKQVILTLLASQLLTACTVAGVLVDSTIYTKADENADADLALSPAHVTPQKAVPVAEQQTLSFTDLGIEVDRFLVGLVQQQAEPQVICKRVTKTLKECEEVTPDNLTQKQTTEPANTIDEIIGVRQ</sequence>
<gene>
    <name evidence="1" type="ORF">LCGC14_1620350</name>
</gene>
<evidence type="ECO:0000313" key="1">
    <source>
        <dbReference type="EMBL" id="KKM22927.1"/>
    </source>
</evidence>
<reference evidence="1" key="1">
    <citation type="journal article" date="2015" name="Nature">
        <title>Complex archaea that bridge the gap between prokaryotes and eukaryotes.</title>
        <authorList>
            <person name="Spang A."/>
            <person name="Saw J.H."/>
            <person name="Jorgensen S.L."/>
            <person name="Zaremba-Niedzwiedzka K."/>
            <person name="Martijn J."/>
            <person name="Lind A.E."/>
            <person name="van Eijk R."/>
            <person name="Schleper C."/>
            <person name="Guy L."/>
            <person name="Ettema T.J."/>
        </authorList>
    </citation>
    <scope>NUCLEOTIDE SEQUENCE</scope>
</reference>
<dbReference type="PROSITE" id="PS51257">
    <property type="entry name" value="PROKAR_LIPOPROTEIN"/>
    <property type="match status" value="1"/>
</dbReference>
<name>A0A0F9I5V5_9ZZZZ</name>
<protein>
    <recommendedName>
        <fullName evidence="2">Lipoprotein</fullName>
    </recommendedName>
</protein>
<proteinExistence type="predicted"/>
<accession>A0A0F9I5V5</accession>
<organism evidence="1">
    <name type="scientific">marine sediment metagenome</name>
    <dbReference type="NCBI Taxonomy" id="412755"/>
    <lineage>
        <taxon>unclassified sequences</taxon>
        <taxon>metagenomes</taxon>
        <taxon>ecological metagenomes</taxon>
    </lineage>
</organism>